<protein>
    <submittedName>
        <fullName evidence="2">Uncharacterized protein</fullName>
    </submittedName>
</protein>
<reference evidence="2 3" key="1">
    <citation type="submission" date="2019-04" db="EMBL/GenBank/DDBJ databases">
        <title>The sequence and de novo assembly of Takifugu bimaculatus genome using PacBio and Hi-C technologies.</title>
        <authorList>
            <person name="Xu P."/>
            <person name="Liu B."/>
            <person name="Zhou Z."/>
        </authorList>
    </citation>
    <scope>NUCLEOTIDE SEQUENCE [LARGE SCALE GENOMIC DNA]</scope>
    <source>
        <strain evidence="2">TB-2018</strain>
        <tissue evidence="2">Muscle</tissue>
    </source>
</reference>
<name>A0A4Z2BVL4_9TELE</name>
<evidence type="ECO:0000313" key="3">
    <source>
        <dbReference type="Proteomes" id="UP000516260"/>
    </source>
</evidence>
<evidence type="ECO:0000256" key="1">
    <source>
        <dbReference type="SAM" id="MobiDB-lite"/>
    </source>
</evidence>
<comment type="caution">
    <text evidence="2">The sequence shown here is derived from an EMBL/GenBank/DDBJ whole genome shotgun (WGS) entry which is preliminary data.</text>
</comment>
<accession>A0A4Z2BVL4</accession>
<gene>
    <name evidence="2" type="ORF">fugu_017115</name>
</gene>
<proteinExistence type="predicted"/>
<dbReference type="AlphaFoldDB" id="A0A4Z2BVL4"/>
<dbReference type="Proteomes" id="UP000516260">
    <property type="component" value="Chromosome 18"/>
</dbReference>
<feature type="region of interest" description="Disordered" evidence="1">
    <location>
        <begin position="1"/>
        <end position="24"/>
    </location>
</feature>
<keyword evidence="3" id="KW-1185">Reference proteome</keyword>
<feature type="compositionally biased region" description="Basic and acidic residues" evidence="1">
    <location>
        <begin position="1"/>
        <end position="15"/>
    </location>
</feature>
<dbReference type="EMBL" id="SWLE01000010">
    <property type="protein sequence ID" value="TNM96032.1"/>
    <property type="molecule type" value="Genomic_DNA"/>
</dbReference>
<evidence type="ECO:0000313" key="2">
    <source>
        <dbReference type="EMBL" id="TNM96032.1"/>
    </source>
</evidence>
<sequence>MCEELRSSWHQDRGPEQGVQVPPPHVSFTSVTKRQTCLLALTSVFFMLPIEFRNTNTGLDKYKHMQVQNAPTCTGIFTSDLLGGFFGCHKLQLCSQTENSGSCFTAAERSDQLCRMSSQFCFDVLKLKLYSHVCGPHRYTPPNLYCSYSDVGPGLAGITT</sequence>
<organism evidence="2 3">
    <name type="scientific">Takifugu bimaculatus</name>
    <dbReference type="NCBI Taxonomy" id="433685"/>
    <lineage>
        <taxon>Eukaryota</taxon>
        <taxon>Metazoa</taxon>
        <taxon>Chordata</taxon>
        <taxon>Craniata</taxon>
        <taxon>Vertebrata</taxon>
        <taxon>Euteleostomi</taxon>
        <taxon>Actinopterygii</taxon>
        <taxon>Neopterygii</taxon>
        <taxon>Teleostei</taxon>
        <taxon>Neoteleostei</taxon>
        <taxon>Acanthomorphata</taxon>
        <taxon>Eupercaria</taxon>
        <taxon>Tetraodontiformes</taxon>
        <taxon>Tetradontoidea</taxon>
        <taxon>Tetraodontidae</taxon>
        <taxon>Takifugu</taxon>
    </lineage>
</organism>